<reference evidence="1" key="1">
    <citation type="journal article" date="2015" name="Nature">
        <title>Complex archaea that bridge the gap between prokaryotes and eukaryotes.</title>
        <authorList>
            <person name="Spang A."/>
            <person name="Saw J.H."/>
            <person name="Jorgensen S.L."/>
            <person name="Zaremba-Niedzwiedzka K."/>
            <person name="Martijn J."/>
            <person name="Lind A.E."/>
            <person name="van Eijk R."/>
            <person name="Schleper C."/>
            <person name="Guy L."/>
            <person name="Ettema T.J."/>
        </authorList>
    </citation>
    <scope>NUCLEOTIDE SEQUENCE</scope>
</reference>
<protein>
    <submittedName>
        <fullName evidence="1">Uncharacterized protein</fullName>
    </submittedName>
</protein>
<evidence type="ECO:0000313" key="1">
    <source>
        <dbReference type="EMBL" id="KKL71160.1"/>
    </source>
</evidence>
<organism evidence="1">
    <name type="scientific">marine sediment metagenome</name>
    <dbReference type="NCBI Taxonomy" id="412755"/>
    <lineage>
        <taxon>unclassified sequences</taxon>
        <taxon>metagenomes</taxon>
        <taxon>ecological metagenomes</taxon>
    </lineage>
</organism>
<dbReference type="EMBL" id="LAZR01025672">
    <property type="protein sequence ID" value="KKL71160.1"/>
    <property type="molecule type" value="Genomic_DNA"/>
</dbReference>
<comment type="caution">
    <text evidence="1">The sequence shown here is derived from an EMBL/GenBank/DDBJ whole genome shotgun (WGS) entry which is preliminary data.</text>
</comment>
<name>A0A0F9GP28_9ZZZZ</name>
<proteinExistence type="predicted"/>
<dbReference type="AlphaFoldDB" id="A0A0F9GP28"/>
<sequence>MVCKFLHHFVYFPLHYKLRRGYDCNGWVGICVVEDNEGNVCGLSVQTHDDFISRRTASKTPSEASPNPTEKAAFTLAASKAGVRPSTRAPAPLKGA</sequence>
<gene>
    <name evidence="1" type="ORF">LCGC14_2097700</name>
</gene>
<accession>A0A0F9GP28</accession>